<organism evidence="3 4">
    <name type="scientific">Melittangium boletus DSM 14713</name>
    <dbReference type="NCBI Taxonomy" id="1294270"/>
    <lineage>
        <taxon>Bacteria</taxon>
        <taxon>Pseudomonadati</taxon>
        <taxon>Myxococcota</taxon>
        <taxon>Myxococcia</taxon>
        <taxon>Myxococcales</taxon>
        <taxon>Cystobacterineae</taxon>
        <taxon>Archangiaceae</taxon>
        <taxon>Melittangium</taxon>
    </lineage>
</organism>
<dbReference type="RefSeq" id="WP_095978298.1">
    <property type="nucleotide sequence ID" value="NZ_CP022163.1"/>
</dbReference>
<dbReference type="InterPro" id="IPR050807">
    <property type="entry name" value="TransReg_Diox_bact_type"/>
</dbReference>
<dbReference type="SMART" id="SM00530">
    <property type="entry name" value="HTH_XRE"/>
    <property type="match status" value="1"/>
</dbReference>
<dbReference type="PANTHER" id="PTHR46797:SF1">
    <property type="entry name" value="METHYLPHOSPHONATE SYNTHASE"/>
    <property type="match status" value="1"/>
</dbReference>
<dbReference type="EMBL" id="CP022163">
    <property type="protein sequence ID" value="ATB29767.1"/>
    <property type="molecule type" value="Genomic_DNA"/>
</dbReference>
<dbReference type="AlphaFoldDB" id="A0A250IF43"/>
<keyword evidence="4" id="KW-1185">Reference proteome</keyword>
<accession>A0A250IF43</accession>
<reference evidence="3 4" key="1">
    <citation type="submission" date="2017-06" db="EMBL/GenBank/DDBJ databases">
        <authorList>
            <person name="Kim H.J."/>
            <person name="Triplett B.A."/>
        </authorList>
    </citation>
    <scope>NUCLEOTIDE SEQUENCE [LARGE SCALE GENOMIC DNA]</scope>
    <source>
        <strain evidence="3 4">DSM 14713</strain>
    </source>
</reference>
<dbReference type="CDD" id="cd00093">
    <property type="entry name" value="HTH_XRE"/>
    <property type="match status" value="1"/>
</dbReference>
<protein>
    <submittedName>
        <fullName evidence="3">Transcriptional regulator</fullName>
    </submittedName>
</protein>
<dbReference type="InterPro" id="IPR001387">
    <property type="entry name" value="Cro/C1-type_HTH"/>
</dbReference>
<dbReference type="PROSITE" id="PS50943">
    <property type="entry name" value="HTH_CROC1"/>
    <property type="match status" value="1"/>
</dbReference>
<dbReference type="GO" id="GO:0003677">
    <property type="term" value="F:DNA binding"/>
    <property type="evidence" value="ECO:0007669"/>
    <property type="project" value="UniProtKB-KW"/>
</dbReference>
<gene>
    <name evidence="3" type="ORF">MEBOL_003222</name>
</gene>
<dbReference type="Proteomes" id="UP000217289">
    <property type="component" value="Chromosome"/>
</dbReference>
<dbReference type="PANTHER" id="PTHR46797">
    <property type="entry name" value="HTH-TYPE TRANSCRIPTIONAL REGULATOR"/>
    <property type="match status" value="1"/>
</dbReference>
<dbReference type="Pfam" id="PF13560">
    <property type="entry name" value="HTH_31"/>
    <property type="match status" value="1"/>
</dbReference>
<dbReference type="KEGG" id="mbd:MEBOL_003222"/>
<evidence type="ECO:0000313" key="4">
    <source>
        <dbReference type="Proteomes" id="UP000217289"/>
    </source>
</evidence>
<feature type="domain" description="HTH cro/C1-type" evidence="2">
    <location>
        <begin position="18"/>
        <end position="72"/>
    </location>
</feature>
<evidence type="ECO:0000313" key="3">
    <source>
        <dbReference type="EMBL" id="ATB29767.1"/>
    </source>
</evidence>
<evidence type="ECO:0000259" key="2">
    <source>
        <dbReference type="PROSITE" id="PS50943"/>
    </source>
</evidence>
<dbReference type="GO" id="GO:0005829">
    <property type="term" value="C:cytosol"/>
    <property type="evidence" value="ECO:0007669"/>
    <property type="project" value="TreeGrafter"/>
</dbReference>
<dbReference type="GO" id="GO:0003700">
    <property type="term" value="F:DNA-binding transcription factor activity"/>
    <property type="evidence" value="ECO:0007669"/>
    <property type="project" value="TreeGrafter"/>
</dbReference>
<dbReference type="InterPro" id="IPR010982">
    <property type="entry name" value="Lambda_DNA-bd_dom_sf"/>
</dbReference>
<dbReference type="OrthoDB" id="5524454at2"/>
<dbReference type="SUPFAM" id="SSF47413">
    <property type="entry name" value="lambda repressor-like DNA-binding domains"/>
    <property type="match status" value="1"/>
</dbReference>
<sequence>MPLVRVERPLRKSLGARVRAARERAALGPGEVARRVGVSLATYGRIERGERFPSLPVLRRLCVTLGIGSDELLGLGADSPRLRRLLHSAISLEDAQLRMLDRLVRALGVSTTTRARGEAGRGRASRA</sequence>
<evidence type="ECO:0000256" key="1">
    <source>
        <dbReference type="ARBA" id="ARBA00023125"/>
    </source>
</evidence>
<name>A0A250IF43_9BACT</name>
<dbReference type="Gene3D" id="1.10.260.40">
    <property type="entry name" value="lambda repressor-like DNA-binding domains"/>
    <property type="match status" value="1"/>
</dbReference>
<keyword evidence="1" id="KW-0238">DNA-binding</keyword>
<proteinExistence type="predicted"/>